<dbReference type="EMBL" id="SDEE01000319">
    <property type="protein sequence ID" value="RXW17704.1"/>
    <property type="molecule type" value="Genomic_DNA"/>
</dbReference>
<gene>
    <name evidence="3" type="ORF">EST38_g8158</name>
</gene>
<protein>
    <submittedName>
        <fullName evidence="3">Uncharacterized protein</fullName>
    </submittedName>
</protein>
<proteinExistence type="predicted"/>
<dbReference type="Proteomes" id="UP000290288">
    <property type="component" value="Unassembled WGS sequence"/>
</dbReference>
<feature type="transmembrane region" description="Helical" evidence="2">
    <location>
        <begin position="388"/>
        <end position="414"/>
    </location>
</feature>
<reference evidence="3 4" key="1">
    <citation type="submission" date="2019-01" db="EMBL/GenBank/DDBJ databases">
        <title>Draft genome sequence of Psathyrella aberdarensis IHI B618.</title>
        <authorList>
            <person name="Buettner E."/>
            <person name="Kellner H."/>
        </authorList>
    </citation>
    <scope>NUCLEOTIDE SEQUENCE [LARGE SCALE GENOMIC DNA]</scope>
    <source>
        <strain evidence="3 4">IHI B618</strain>
    </source>
</reference>
<keyword evidence="2" id="KW-0472">Membrane</keyword>
<dbReference type="OrthoDB" id="2923771at2759"/>
<evidence type="ECO:0000313" key="4">
    <source>
        <dbReference type="Proteomes" id="UP000290288"/>
    </source>
</evidence>
<keyword evidence="2" id="KW-1133">Transmembrane helix</keyword>
<feature type="transmembrane region" description="Helical" evidence="2">
    <location>
        <begin position="360"/>
        <end position="376"/>
    </location>
</feature>
<name>A0A4Q2DG47_9AGAR</name>
<dbReference type="STRING" id="2316362.A0A4Q2DG47"/>
<sequence length="453" mass="49743">MSGVKKAEAEAATAITSHDQEGQAPSEASPPQEPATDVAQSKPRKVASPQGGRISFSRRQTSQRTLTFDPYAEEEARQLELEAQKQQSALQPNRRKAISIGMGTTLHAREMKYPGPGNLTLFDGRTLEFEAVLISADPKAGMMRLDWRILKETNSACRSDNLPACTEVDIFFDTNLLKAEGTFSTQEETLSSNPPDRPIFKFNATALVLEDRFSRTPTFRTQLALFSPDRSDSSLIFYPFDAYTAEIIFFARENRTGNTVGVSIKQTRGIAVYGIIVLLSKTPCLSVVTYICRGLETEFGHTFNSDVPPGLVEATITLTRSTLVKSYSIVSTIAIWLITIILALVMITTVFFGFKQRGEVLLIPVATLFAFTQLRQSMPGAPDGFGDIVDLVGIVPCLALLALTAAFSLGAFILTDPTNMPRQVSWKLMHDAFPSLNTSPKEEKEQELAAKNP</sequence>
<evidence type="ECO:0000256" key="2">
    <source>
        <dbReference type="SAM" id="Phobius"/>
    </source>
</evidence>
<dbReference type="AlphaFoldDB" id="A0A4Q2DG47"/>
<feature type="region of interest" description="Disordered" evidence="1">
    <location>
        <begin position="1"/>
        <end position="64"/>
    </location>
</feature>
<evidence type="ECO:0000256" key="1">
    <source>
        <dbReference type="SAM" id="MobiDB-lite"/>
    </source>
</evidence>
<evidence type="ECO:0000313" key="3">
    <source>
        <dbReference type="EMBL" id="RXW17704.1"/>
    </source>
</evidence>
<comment type="caution">
    <text evidence="3">The sequence shown here is derived from an EMBL/GenBank/DDBJ whole genome shotgun (WGS) entry which is preliminary data.</text>
</comment>
<keyword evidence="4" id="KW-1185">Reference proteome</keyword>
<organism evidence="3 4">
    <name type="scientific">Candolleomyces aberdarensis</name>
    <dbReference type="NCBI Taxonomy" id="2316362"/>
    <lineage>
        <taxon>Eukaryota</taxon>
        <taxon>Fungi</taxon>
        <taxon>Dikarya</taxon>
        <taxon>Basidiomycota</taxon>
        <taxon>Agaricomycotina</taxon>
        <taxon>Agaricomycetes</taxon>
        <taxon>Agaricomycetidae</taxon>
        <taxon>Agaricales</taxon>
        <taxon>Agaricineae</taxon>
        <taxon>Psathyrellaceae</taxon>
        <taxon>Candolleomyces</taxon>
    </lineage>
</organism>
<keyword evidence="2" id="KW-0812">Transmembrane</keyword>
<feature type="transmembrane region" description="Helical" evidence="2">
    <location>
        <begin position="333"/>
        <end position="353"/>
    </location>
</feature>
<accession>A0A4Q2DG47</accession>